<organism evidence="1 2">
    <name type="scientific">Candidatus Ornithocaccomicrobium faecavium</name>
    <dbReference type="NCBI Taxonomy" id="2840890"/>
    <lineage>
        <taxon>Bacteria</taxon>
        <taxon>Bacillati</taxon>
        <taxon>Bacillota</taxon>
        <taxon>Clostridia</taxon>
        <taxon>Candidatus Ornithocaccomicrobium</taxon>
    </lineage>
</organism>
<dbReference type="Pfam" id="PF07009">
    <property type="entry name" value="NusG_II"/>
    <property type="match status" value="1"/>
</dbReference>
<gene>
    <name evidence="1" type="ORF">IAA64_08020</name>
</gene>
<dbReference type="InterPro" id="IPR038690">
    <property type="entry name" value="NusG_2_sf"/>
</dbReference>
<dbReference type="Proteomes" id="UP000886884">
    <property type="component" value="Unassembled WGS sequence"/>
</dbReference>
<evidence type="ECO:0000313" key="2">
    <source>
        <dbReference type="Proteomes" id="UP000886884"/>
    </source>
</evidence>
<proteinExistence type="predicted"/>
<sequence length="113" mass="11743">MKKGDCALIAVLAAAALLPLGLLKEPSGAVCARLKVDGKVVCEITSGTYRWQAGEDYLEFCFEDGRARVLASSCPDQICVQSGEVYGAGRAILCLPNRAAVELAGPDAADAVV</sequence>
<name>A0A9D1P7F9_9FIRM</name>
<reference evidence="1" key="2">
    <citation type="journal article" date="2021" name="PeerJ">
        <title>Extensive microbial diversity within the chicken gut microbiome revealed by metagenomics and culture.</title>
        <authorList>
            <person name="Gilroy R."/>
            <person name="Ravi A."/>
            <person name="Getino M."/>
            <person name="Pursley I."/>
            <person name="Horton D.L."/>
            <person name="Alikhan N.F."/>
            <person name="Baker D."/>
            <person name="Gharbi K."/>
            <person name="Hall N."/>
            <person name="Watson M."/>
            <person name="Adriaenssens E.M."/>
            <person name="Foster-Nyarko E."/>
            <person name="Jarju S."/>
            <person name="Secka A."/>
            <person name="Antonio M."/>
            <person name="Oren A."/>
            <person name="Chaudhuri R.R."/>
            <person name="La Ragione R."/>
            <person name="Hildebrand F."/>
            <person name="Pallen M.J."/>
        </authorList>
    </citation>
    <scope>NUCLEOTIDE SEQUENCE</scope>
    <source>
        <strain evidence="1">CHK183-6373</strain>
    </source>
</reference>
<evidence type="ECO:0000313" key="1">
    <source>
        <dbReference type="EMBL" id="HIV27900.1"/>
    </source>
</evidence>
<reference evidence="1" key="1">
    <citation type="submission" date="2020-10" db="EMBL/GenBank/DDBJ databases">
        <authorList>
            <person name="Gilroy R."/>
        </authorList>
    </citation>
    <scope>NUCLEOTIDE SEQUENCE</scope>
    <source>
        <strain evidence="1">CHK183-6373</strain>
    </source>
</reference>
<comment type="caution">
    <text evidence="1">The sequence shown here is derived from an EMBL/GenBank/DDBJ whole genome shotgun (WGS) entry which is preliminary data.</text>
</comment>
<protein>
    <submittedName>
        <fullName evidence="1">NusG domain II-containing protein</fullName>
    </submittedName>
</protein>
<dbReference type="EMBL" id="DVOT01000140">
    <property type="protein sequence ID" value="HIV27900.1"/>
    <property type="molecule type" value="Genomic_DNA"/>
</dbReference>
<dbReference type="Gene3D" id="2.60.320.10">
    <property type="entry name" value="N-utilization substance G protein NusG, insert domain"/>
    <property type="match status" value="1"/>
</dbReference>
<accession>A0A9D1P7F9</accession>
<dbReference type="AlphaFoldDB" id="A0A9D1P7F9"/>